<dbReference type="GO" id="GO:0005886">
    <property type="term" value="C:plasma membrane"/>
    <property type="evidence" value="ECO:0007669"/>
    <property type="project" value="UniProtKB-SubCell"/>
</dbReference>
<reference evidence="7 8" key="1">
    <citation type="journal article" date="2014" name="Genome Announc.">
        <title>Genome Sequence of Bacillus simplex Strain P558, Isolated from a Human Fecal Sample.</title>
        <authorList>
            <person name="Croce O."/>
            <person name="Hugon P."/>
            <person name="Lagier J.C."/>
            <person name="Bibi F."/>
            <person name="Robert C."/>
            <person name="Azhar E.I."/>
            <person name="Raoult D."/>
            <person name="Fournier P.E."/>
        </authorList>
    </citation>
    <scope>NUCLEOTIDE SEQUENCE [LARGE SCALE GENOMIC DNA]</scope>
    <source>
        <strain evidence="7 8">P558</strain>
    </source>
</reference>
<keyword evidence="3 6" id="KW-0812">Transmembrane</keyword>
<accession>A0AAN2PKE3</accession>
<feature type="transmembrane region" description="Helical" evidence="6">
    <location>
        <begin position="358"/>
        <end position="375"/>
    </location>
</feature>
<evidence type="ECO:0000313" key="7">
    <source>
        <dbReference type="EMBL" id="CEG33826.1"/>
    </source>
</evidence>
<dbReference type="Proteomes" id="UP000182110">
    <property type="component" value="Unassembled WGS sequence"/>
</dbReference>
<feature type="transmembrane region" description="Helical" evidence="6">
    <location>
        <begin position="173"/>
        <end position="194"/>
    </location>
</feature>
<sequence>MNTKKNSILKNIVHLFYSTILSNVLNAATLILLANYFNSKNYGIFSVALALAMVMNFFTDLGTSNTFLREGSKKENLGRTFSSYIKIRIVCSLLTFFVFFAGIHILYQEQQILYMIYSLMIPMVIGLAMQSIGITYFQLTERMQFIASIKIFSSFALILSTTVSMGLKVDVHLAAFLYGFSYLAGGFYSLYLLLKKAEIQWKSPFEKQLLTNLSPFLISGLFIMLTPQLGPLVLEKTLPLALVGLFAVAYRIPSALYQIPGVIAGAFFPLLFKRYNQGDLAEHTRLNILQMKIMSYIGMCMTITLFYLATYLVTILFGPEWGSAVQPLKILAFIIVLQGFNIAIADGLTTKGLQNRRTIVQFITITVGLVSFYFMSVNYAVAGSAFAVLTMEIVSFIGYVAANPEKRAVLFKVILPYGTFFFISFILMLNLLSEYPFIAMVSTIIFVTALILLLDKSIKQLIVGFIKKKHATEHLQDGRQKENGKIAN</sequence>
<protein>
    <submittedName>
        <fullName evidence="7">Polysaccharide biosynthesis protein</fullName>
    </submittedName>
</protein>
<evidence type="ECO:0000256" key="4">
    <source>
        <dbReference type="ARBA" id="ARBA00022989"/>
    </source>
</evidence>
<feature type="transmembrane region" description="Helical" evidence="6">
    <location>
        <begin position="381"/>
        <end position="402"/>
    </location>
</feature>
<evidence type="ECO:0000256" key="1">
    <source>
        <dbReference type="ARBA" id="ARBA00004651"/>
    </source>
</evidence>
<gene>
    <name evidence="7" type="ORF">BN1180_04008</name>
</gene>
<feature type="transmembrane region" description="Helical" evidence="6">
    <location>
        <begin position="113"/>
        <end position="137"/>
    </location>
</feature>
<feature type="transmembrane region" description="Helical" evidence="6">
    <location>
        <begin position="149"/>
        <end position="167"/>
    </location>
</feature>
<dbReference type="EMBL" id="CCXW01000001">
    <property type="protein sequence ID" value="CEG33826.1"/>
    <property type="molecule type" value="Genomic_DNA"/>
</dbReference>
<dbReference type="PANTHER" id="PTHR30250:SF11">
    <property type="entry name" value="O-ANTIGEN TRANSPORTER-RELATED"/>
    <property type="match status" value="1"/>
</dbReference>
<dbReference type="RefSeq" id="WP_072273275.1">
    <property type="nucleotide sequence ID" value="NZ_CCXW01000001.1"/>
</dbReference>
<name>A0AAN2PKE3_9BACI</name>
<dbReference type="InterPro" id="IPR002797">
    <property type="entry name" value="Polysacc_synth"/>
</dbReference>
<feature type="transmembrane region" description="Helical" evidence="6">
    <location>
        <begin position="43"/>
        <end position="68"/>
    </location>
</feature>
<feature type="transmembrane region" description="Helical" evidence="6">
    <location>
        <begin position="293"/>
        <end position="318"/>
    </location>
</feature>
<feature type="transmembrane region" description="Helical" evidence="6">
    <location>
        <begin position="12"/>
        <end position="37"/>
    </location>
</feature>
<keyword evidence="8" id="KW-1185">Reference proteome</keyword>
<organism evidence="7 8">
    <name type="scientific">Peribacillus simplex</name>
    <dbReference type="NCBI Taxonomy" id="1478"/>
    <lineage>
        <taxon>Bacteria</taxon>
        <taxon>Bacillati</taxon>
        <taxon>Bacillota</taxon>
        <taxon>Bacilli</taxon>
        <taxon>Bacillales</taxon>
        <taxon>Bacillaceae</taxon>
        <taxon>Peribacillus</taxon>
    </lineage>
</organism>
<feature type="transmembrane region" description="Helical" evidence="6">
    <location>
        <begin position="435"/>
        <end position="454"/>
    </location>
</feature>
<keyword evidence="2" id="KW-1003">Cell membrane</keyword>
<feature type="transmembrane region" description="Helical" evidence="6">
    <location>
        <begin position="330"/>
        <end position="349"/>
    </location>
</feature>
<evidence type="ECO:0000313" key="8">
    <source>
        <dbReference type="Proteomes" id="UP000182110"/>
    </source>
</evidence>
<dbReference type="PANTHER" id="PTHR30250">
    <property type="entry name" value="PST FAMILY PREDICTED COLANIC ACID TRANSPORTER"/>
    <property type="match status" value="1"/>
</dbReference>
<evidence type="ECO:0000256" key="2">
    <source>
        <dbReference type="ARBA" id="ARBA00022475"/>
    </source>
</evidence>
<feature type="transmembrane region" description="Helical" evidence="6">
    <location>
        <begin position="89"/>
        <end position="107"/>
    </location>
</feature>
<dbReference type="Pfam" id="PF01943">
    <property type="entry name" value="Polysacc_synt"/>
    <property type="match status" value="1"/>
</dbReference>
<feature type="transmembrane region" description="Helical" evidence="6">
    <location>
        <begin position="215"/>
        <end position="234"/>
    </location>
</feature>
<feature type="transmembrane region" description="Helical" evidence="6">
    <location>
        <begin position="409"/>
        <end position="429"/>
    </location>
</feature>
<proteinExistence type="predicted"/>
<evidence type="ECO:0000256" key="5">
    <source>
        <dbReference type="ARBA" id="ARBA00023136"/>
    </source>
</evidence>
<evidence type="ECO:0000256" key="3">
    <source>
        <dbReference type="ARBA" id="ARBA00022692"/>
    </source>
</evidence>
<dbReference type="AlphaFoldDB" id="A0AAN2PKE3"/>
<feature type="transmembrane region" description="Helical" evidence="6">
    <location>
        <begin position="254"/>
        <end position="272"/>
    </location>
</feature>
<keyword evidence="4 6" id="KW-1133">Transmembrane helix</keyword>
<evidence type="ECO:0000256" key="6">
    <source>
        <dbReference type="SAM" id="Phobius"/>
    </source>
</evidence>
<keyword evidence="5 6" id="KW-0472">Membrane</keyword>
<comment type="caution">
    <text evidence="7">The sequence shown here is derived from an EMBL/GenBank/DDBJ whole genome shotgun (WGS) entry which is preliminary data.</text>
</comment>
<comment type="subcellular location">
    <subcellularLocation>
        <location evidence="1">Cell membrane</location>
        <topology evidence="1">Multi-pass membrane protein</topology>
    </subcellularLocation>
</comment>
<dbReference type="InterPro" id="IPR050833">
    <property type="entry name" value="Poly_Biosynth_Transport"/>
</dbReference>